<reference evidence="1 2" key="1">
    <citation type="journal article" date="2013" name="Nature">
        <title>Insights into bilaterian evolution from three spiralian genomes.</title>
        <authorList>
            <person name="Simakov O."/>
            <person name="Marletaz F."/>
            <person name="Cho S.J."/>
            <person name="Edsinger-Gonzales E."/>
            <person name="Havlak P."/>
            <person name="Hellsten U."/>
            <person name="Kuo D.H."/>
            <person name="Larsson T."/>
            <person name="Lv J."/>
            <person name="Arendt D."/>
            <person name="Savage R."/>
            <person name="Osoegawa K."/>
            <person name="de Jong P."/>
            <person name="Grimwood J."/>
            <person name="Chapman J.A."/>
            <person name="Shapiro H."/>
            <person name="Aerts A."/>
            <person name="Otillar R.P."/>
            <person name="Terry A.Y."/>
            <person name="Boore J.L."/>
            <person name="Grigoriev I.V."/>
            <person name="Lindberg D.R."/>
            <person name="Seaver E.C."/>
            <person name="Weisblat D.A."/>
            <person name="Putnam N.H."/>
            <person name="Rokhsar D.S."/>
        </authorList>
    </citation>
    <scope>NUCLEOTIDE SEQUENCE [LARGE SCALE GENOMIC DNA]</scope>
</reference>
<accession>V4B1J0</accession>
<gene>
    <name evidence="1" type="ORF">LOTGIDRAFT_171051</name>
</gene>
<dbReference type="AlphaFoldDB" id="V4B1J0"/>
<dbReference type="RefSeq" id="XP_009045159.1">
    <property type="nucleotide sequence ID" value="XM_009046911.1"/>
</dbReference>
<dbReference type="InterPro" id="IPR017891">
    <property type="entry name" value="Insulin_GF-bd_Cys-rich_CS"/>
</dbReference>
<dbReference type="GeneID" id="20241636"/>
<evidence type="ECO:0000313" key="2">
    <source>
        <dbReference type="Proteomes" id="UP000030746"/>
    </source>
</evidence>
<keyword evidence="2" id="KW-1185">Reference proteome</keyword>
<sequence length="140" mass="15721">MVIYVLLPIGSENRCAVTPTKLYKILKKCAGSVNGFILKNDVGGCKPCPAVPNCAPLSRKYCVVKRRPCGCCDECAGRHKDPCDRYSVPCDDQFECVNDKGYGLKHIENDLDFHGVCRFRARKGQFPYISRRSRPYIIKG</sequence>
<dbReference type="EMBL" id="KB199861">
    <property type="protein sequence ID" value="ESP04213.1"/>
    <property type="molecule type" value="Genomic_DNA"/>
</dbReference>
<evidence type="ECO:0000313" key="1">
    <source>
        <dbReference type="EMBL" id="ESP04213.1"/>
    </source>
</evidence>
<name>V4B1J0_LOTGI</name>
<protein>
    <recommendedName>
        <fullName evidence="3">IGFBP N-terminal domain-containing protein</fullName>
    </recommendedName>
</protein>
<dbReference type="Proteomes" id="UP000030746">
    <property type="component" value="Unassembled WGS sequence"/>
</dbReference>
<organism evidence="1 2">
    <name type="scientific">Lottia gigantea</name>
    <name type="common">Giant owl limpet</name>
    <dbReference type="NCBI Taxonomy" id="225164"/>
    <lineage>
        <taxon>Eukaryota</taxon>
        <taxon>Metazoa</taxon>
        <taxon>Spiralia</taxon>
        <taxon>Lophotrochozoa</taxon>
        <taxon>Mollusca</taxon>
        <taxon>Gastropoda</taxon>
        <taxon>Patellogastropoda</taxon>
        <taxon>Lottioidea</taxon>
        <taxon>Lottiidae</taxon>
        <taxon>Lottia</taxon>
    </lineage>
</organism>
<evidence type="ECO:0008006" key="3">
    <source>
        <dbReference type="Google" id="ProtNLM"/>
    </source>
</evidence>
<dbReference type="CTD" id="20241636"/>
<dbReference type="OrthoDB" id="6071300at2759"/>
<proteinExistence type="predicted"/>
<dbReference type="SUPFAM" id="SSF57184">
    <property type="entry name" value="Growth factor receptor domain"/>
    <property type="match status" value="1"/>
</dbReference>
<dbReference type="InterPro" id="IPR009030">
    <property type="entry name" value="Growth_fac_rcpt_cys_sf"/>
</dbReference>
<dbReference type="HOGENOM" id="CLU_1837346_0_0_1"/>
<dbReference type="KEGG" id="lgi:LOTGIDRAFT_171051"/>
<dbReference type="PROSITE" id="PS00222">
    <property type="entry name" value="IGFBP_N_1"/>
    <property type="match status" value="1"/>
</dbReference>